<comment type="caution">
    <text evidence="1">The sequence shown here is derived from an EMBL/GenBank/DDBJ whole genome shotgun (WGS) entry which is preliminary data.</text>
</comment>
<proteinExistence type="predicted"/>
<evidence type="ECO:0008006" key="3">
    <source>
        <dbReference type="Google" id="ProtNLM"/>
    </source>
</evidence>
<dbReference type="Proteomes" id="UP000749040">
    <property type="component" value="Unassembled WGS sequence"/>
</dbReference>
<reference evidence="1 2" key="1">
    <citation type="submission" date="2021-01" db="EMBL/GenBank/DDBJ databases">
        <title>Streptomyces acididurans sp. nov., isolated from a peat swamp forest soil.</title>
        <authorList>
            <person name="Chantavorakit T."/>
            <person name="Duangmal K."/>
        </authorList>
    </citation>
    <scope>NUCLEOTIDE SEQUENCE [LARGE SCALE GENOMIC DNA]</scope>
    <source>
        <strain evidence="1 2">KK5PA1</strain>
    </source>
</reference>
<accession>A0ABS2TJB8</accession>
<dbReference type="EMBL" id="JADKYB010000001">
    <property type="protein sequence ID" value="MBM9503157.1"/>
    <property type="molecule type" value="Genomic_DNA"/>
</dbReference>
<gene>
    <name evidence="1" type="ORF">ITX44_01165</name>
</gene>
<dbReference type="RefSeq" id="WP_205355032.1">
    <property type="nucleotide sequence ID" value="NZ_JADKYB010000001.1"/>
</dbReference>
<evidence type="ECO:0000313" key="1">
    <source>
        <dbReference type="EMBL" id="MBM9503157.1"/>
    </source>
</evidence>
<keyword evidence="2" id="KW-1185">Reference proteome</keyword>
<sequence>MNDTTLSDSAFRVDVVGGMTIEWDVAIEADDGNVLRADVSGPEPGRGATAGSG</sequence>
<name>A0ABS2TJB8_9ACTN</name>
<organism evidence="1 2">
    <name type="scientific">Actinacidiphila acididurans</name>
    <dbReference type="NCBI Taxonomy" id="2784346"/>
    <lineage>
        <taxon>Bacteria</taxon>
        <taxon>Bacillati</taxon>
        <taxon>Actinomycetota</taxon>
        <taxon>Actinomycetes</taxon>
        <taxon>Kitasatosporales</taxon>
        <taxon>Streptomycetaceae</taxon>
        <taxon>Actinacidiphila</taxon>
    </lineage>
</organism>
<protein>
    <recommendedName>
        <fullName evidence="3">PepSY domain-containing protein</fullName>
    </recommendedName>
</protein>
<evidence type="ECO:0000313" key="2">
    <source>
        <dbReference type="Proteomes" id="UP000749040"/>
    </source>
</evidence>